<evidence type="ECO:0000313" key="2">
    <source>
        <dbReference type="EMBL" id="EGO04996.1"/>
    </source>
</evidence>
<dbReference type="AlphaFoldDB" id="F8PHF0"/>
<dbReference type="EMBL" id="GL945474">
    <property type="protein sequence ID" value="EGO04996.1"/>
    <property type="molecule type" value="Genomic_DNA"/>
</dbReference>
<keyword evidence="3" id="KW-1185">Reference proteome</keyword>
<dbReference type="InParanoid" id="F8PHF0"/>
<feature type="non-terminal residue" evidence="2">
    <location>
        <position position="51"/>
    </location>
</feature>
<sequence>SESIWMWDAIDFSYFINQMYIFMILGDMLGSAKLNGIAGHTSKPDDRFFLV</sequence>
<keyword evidence="1" id="KW-0472">Membrane</keyword>
<evidence type="ECO:0000256" key="1">
    <source>
        <dbReference type="SAM" id="Phobius"/>
    </source>
</evidence>
<accession>F8PHF0</accession>
<evidence type="ECO:0000313" key="3">
    <source>
        <dbReference type="Proteomes" id="UP000008063"/>
    </source>
</evidence>
<protein>
    <submittedName>
        <fullName evidence="2">Uncharacterized protein</fullName>
    </submittedName>
</protein>
<keyword evidence="1" id="KW-0812">Transmembrane</keyword>
<feature type="transmembrane region" description="Helical" evidence="1">
    <location>
        <begin position="12"/>
        <end position="30"/>
    </location>
</feature>
<dbReference type="Proteomes" id="UP000008063">
    <property type="component" value="Unassembled WGS sequence"/>
</dbReference>
<name>F8PHF0_SERL3</name>
<feature type="non-terminal residue" evidence="2">
    <location>
        <position position="1"/>
    </location>
</feature>
<organism evidence="3">
    <name type="scientific">Serpula lacrymans var. lacrymans (strain S7.3)</name>
    <name type="common">Dry rot fungus</name>
    <dbReference type="NCBI Taxonomy" id="936435"/>
    <lineage>
        <taxon>Eukaryota</taxon>
        <taxon>Fungi</taxon>
        <taxon>Dikarya</taxon>
        <taxon>Basidiomycota</taxon>
        <taxon>Agaricomycotina</taxon>
        <taxon>Agaricomycetes</taxon>
        <taxon>Agaricomycetidae</taxon>
        <taxon>Boletales</taxon>
        <taxon>Coniophorineae</taxon>
        <taxon>Serpulaceae</taxon>
        <taxon>Serpula</taxon>
    </lineage>
</organism>
<reference evidence="3" key="1">
    <citation type="journal article" date="2011" name="Science">
        <title>The plant cell wall-decomposing machinery underlies the functional diversity of forest fungi.</title>
        <authorList>
            <person name="Eastwood D.C."/>
            <person name="Floudas D."/>
            <person name="Binder M."/>
            <person name="Majcherczyk A."/>
            <person name="Schneider P."/>
            <person name="Aerts A."/>
            <person name="Asiegbu F.O."/>
            <person name="Baker S.E."/>
            <person name="Barry K."/>
            <person name="Bendiksby M."/>
            <person name="Blumentritt M."/>
            <person name="Coutinho P.M."/>
            <person name="Cullen D."/>
            <person name="de Vries R.P."/>
            <person name="Gathman A."/>
            <person name="Goodell B."/>
            <person name="Henrissat B."/>
            <person name="Ihrmark K."/>
            <person name="Kauserud H."/>
            <person name="Kohler A."/>
            <person name="LaButti K."/>
            <person name="Lapidus A."/>
            <person name="Lavin J.L."/>
            <person name="Lee Y.-H."/>
            <person name="Lindquist E."/>
            <person name="Lilly W."/>
            <person name="Lucas S."/>
            <person name="Morin E."/>
            <person name="Murat C."/>
            <person name="Oguiza J.A."/>
            <person name="Park J."/>
            <person name="Pisabarro A.G."/>
            <person name="Riley R."/>
            <person name="Rosling A."/>
            <person name="Salamov A."/>
            <person name="Schmidt O."/>
            <person name="Schmutz J."/>
            <person name="Skrede I."/>
            <person name="Stenlid J."/>
            <person name="Wiebenga A."/>
            <person name="Xie X."/>
            <person name="Kuees U."/>
            <person name="Hibbett D.S."/>
            <person name="Hoffmeister D."/>
            <person name="Hoegberg N."/>
            <person name="Martin F."/>
            <person name="Grigoriev I.V."/>
            <person name="Watkinson S.C."/>
        </authorList>
    </citation>
    <scope>NUCLEOTIDE SEQUENCE [LARGE SCALE GENOMIC DNA]</scope>
    <source>
        <strain evidence="3">strain S7.3</strain>
    </source>
</reference>
<dbReference type="HOGENOM" id="CLU_170535_1_0_1"/>
<gene>
    <name evidence="2" type="ORF">SERLA73DRAFT_39167</name>
</gene>
<proteinExistence type="predicted"/>
<keyword evidence="1" id="KW-1133">Transmembrane helix</keyword>